<dbReference type="Pfam" id="PF01755">
    <property type="entry name" value="Glyco_transf_25"/>
    <property type="match status" value="1"/>
</dbReference>
<sequence length="259" mass="29127">MEVDECTDRRQKRAKNVMAEIYVINLDRSVGRLEKFRKLNSHLPEVRRFSGFDGKSIDRNKLIEGGVIRSDLEYAPGSLGCAISHVTLWREAVGRHKMITVAEDDAIFSHDFQRHKSSLISNIPADWDFILWSASLRCYAWLDALPGGTGARLEFFPGEVMTRIADFQEAEIEPALLRAHYLLGTVCYSVSPRGARALLEWCLPIRPMIVDFAGFGLRLNNTGIDCIMAGVMPSLKAYACLPPLVISDERPEESVRINT</sequence>
<keyword evidence="3" id="KW-1185">Reference proteome</keyword>
<dbReference type="EMBL" id="JAVIJC010000034">
    <property type="protein sequence ID" value="MDX8495157.1"/>
    <property type="molecule type" value="Genomic_DNA"/>
</dbReference>
<dbReference type="CDD" id="cd06532">
    <property type="entry name" value="Glyco_transf_25"/>
    <property type="match status" value="1"/>
</dbReference>
<dbReference type="Proteomes" id="UP001271249">
    <property type="component" value="Unassembled WGS sequence"/>
</dbReference>
<evidence type="ECO:0000313" key="2">
    <source>
        <dbReference type="EMBL" id="MDX8495157.1"/>
    </source>
</evidence>
<name>A0ABU4ZB06_9HYPH</name>
<feature type="domain" description="Glycosyl transferase family 25" evidence="1">
    <location>
        <begin position="18"/>
        <end position="211"/>
    </location>
</feature>
<evidence type="ECO:0000259" key="1">
    <source>
        <dbReference type="Pfam" id="PF01755"/>
    </source>
</evidence>
<dbReference type="InterPro" id="IPR002654">
    <property type="entry name" value="Glyco_trans_25"/>
</dbReference>
<organism evidence="2 3">
    <name type="scientific">Mesorhizobium captivum</name>
    <dbReference type="NCBI Taxonomy" id="3072319"/>
    <lineage>
        <taxon>Bacteria</taxon>
        <taxon>Pseudomonadati</taxon>
        <taxon>Pseudomonadota</taxon>
        <taxon>Alphaproteobacteria</taxon>
        <taxon>Hyphomicrobiales</taxon>
        <taxon>Phyllobacteriaceae</taxon>
        <taxon>Mesorhizobium</taxon>
    </lineage>
</organism>
<reference evidence="2 3" key="1">
    <citation type="submission" date="2023-08" db="EMBL/GenBank/DDBJ databases">
        <title>Implementing the SeqCode for naming new Mesorhizobium species isolated from Vachellia karroo root nodules.</title>
        <authorList>
            <person name="Van Lill M."/>
        </authorList>
    </citation>
    <scope>NUCLEOTIDE SEQUENCE [LARGE SCALE GENOMIC DNA]</scope>
    <source>
        <strain evidence="2 3">VK22B</strain>
    </source>
</reference>
<proteinExistence type="predicted"/>
<evidence type="ECO:0000313" key="3">
    <source>
        <dbReference type="Proteomes" id="UP001271249"/>
    </source>
</evidence>
<accession>A0ABU4ZB06</accession>
<gene>
    <name evidence="2" type="ORF">RFN29_26720</name>
</gene>
<dbReference type="RefSeq" id="WP_320228945.1">
    <property type="nucleotide sequence ID" value="NZ_JAVIJB010000008.1"/>
</dbReference>
<protein>
    <submittedName>
        <fullName evidence="2">Glycosyltransferase family 25 protein</fullName>
    </submittedName>
</protein>
<comment type="caution">
    <text evidence="2">The sequence shown here is derived from an EMBL/GenBank/DDBJ whole genome shotgun (WGS) entry which is preliminary data.</text>
</comment>